<keyword evidence="2" id="KW-0472">Membrane</keyword>
<gene>
    <name evidence="3" type="ORF">SAMN05216403_1248</name>
</gene>
<feature type="transmembrane region" description="Helical" evidence="2">
    <location>
        <begin position="40"/>
        <end position="60"/>
    </location>
</feature>
<reference evidence="3 4" key="1">
    <citation type="submission" date="2016-10" db="EMBL/GenBank/DDBJ databases">
        <authorList>
            <person name="de Groot N.N."/>
        </authorList>
    </citation>
    <scope>NUCLEOTIDE SEQUENCE [LARGE SCALE GENOMIC DNA]</scope>
    <source>
        <strain evidence="3 4">Nl13</strain>
    </source>
</reference>
<organism evidence="3 4">
    <name type="scientific">Nitrosospira multiformis (strain ATCC 25196 / NCIMB 11849 / C 71)</name>
    <dbReference type="NCBI Taxonomy" id="323848"/>
    <lineage>
        <taxon>Bacteria</taxon>
        <taxon>Pseudomonadati</taxon>
        <taxon>Pseudomonadota</taxon>
        <taxon>Betaproteobacteria</taxon>
        <taxon>Nitrosomonadales</taxon>
        <taxon>Nitrosomonadaceae</taxon>
        <taxon>Nitrosospira</taxon>
    </lineage>
</organism>
<protein>
    <submittedName>
        <fullName evidence="3">Uncharacterized protein</fullName>
    </submittedName>
</protein>
<evidence type="ECO:0000313" key="3">
    <source>
        <dbReference type="EMBL" id="SEG03467.1"/>
    </source>
</evidence>
<dbReference type="Proteomes" id="UP000236751">
    <property type="component" value="Unassembled WGS sequence"/>
</dbReference>
<evidence type="ECO:0000313" key="4">
    <source>
        <dbReference type="Proteomes" id="UP000236751"/>
    </source>
</evidence>
<accession>A0A1H5WWV2</accession>
<feature type="region of interest" description="Disordered" evidence="1">
    <location>
        <begin position="109"/>
        <end position="136"/>
    </location>
</feature>
<name>A0A1H5WWV2_NITMU</name>
<dbReference type="AlphaFoldDB" id="A0A1H5WWV2"/>
<keyword evidence="2" id="KW-1133">Transmembrane helix</keyword>
<evidence type="ECO:0000256" key="2">
    <source>
        <dbReference type="SAM" id="Phobius"/>
    </source>
</evidence>
<feature type="transmembrane region" description="Helical" evidence="2">
    <location>
        <begin position="66"/>
        <end position="90"/>
    </location>
</feature>
<sequence>MKLHRQPWLENRLQTRISELADFFRDTLGAVIKGFKLTKLFTAGTTALAALPGAGIYFGLGIGMPWLAAAVAAGLLAALLASQLPVQLLVPLPSHRYKKSDCRINRQNALQSSQDHHPVDQVEYSNPTGFGQRCVP</sequence>
<proteinExistence type="predicted"/>
<dbReference type="EMBL" id="FNVK01000024">
    <property type="protein sequence ID" value="SEG03467.1"/>
    <property type="molecule type" value="Genomic_DNA"/>
</dbReference>
<evidence type="ECO:0000256" key="1">
    <source>
        <dbReference type="SAM" id="MobiDB-lite"/>
    </source>
</evidence>
<keyword evidence="2" id="KW-0812">Transmembrane</keyword>